<dbReference type="InterPro" id="IPR011611">
    <property type="entry name" value="PfkB_dom"/>
</dbReference>
<reference evidence="16" key="1">
    <citation type="submission" date="2022-10" db="EMBL/GenBank/DDBJ databases">
        <title>Novel sulphate-reducing endosymbionts in the free-living metamonad Anaeramoeba.</title>
        <authorList>
            <person name="Jerlstrom-Hultqvist J."/>
            <person name="Cepicka I."/>
            <person name="Gallot-Lavallee L."/>
            <person name="Salas-Leiva D."/>
            <person name="Curtis B.A."/>
            <person name="Zahonova K."/>
            <person name="Pipaliya S."/>
            <person name="Dacks J."/>
            <person name="Roger A.J."/>
        </authorList>
    </citation>
    <scope>NUCLEOTIDE SEQUENCE</scope>
    <source>
        <strain evidence="16">BMAN</strain>
    </source>
</reference>
<evidence type="ECO:0000256" key="11">
    <source>
        <dbReference type="ARBA" id="ARBA00051362"/>
    </source>
</evidence>
<dbReference type="PRINTS" id="PR00989">
    <property type="entry name" value="ADENOKINASE"/>
</dbReference>
<dbReference type="GO" id="GO:0006144">
    <property type="term" value="P:purine nucleobase metabolic process"/>
    <property type="evidence" value="ECO:0007669"/>
    <property type="project" value="TreeGrafter"/>
</dbReference>
<dbReference type="InterPro" id="IPR001805">
    <property type="entry name" value="Adenokinase"/>
</dbReference>
<comment type="pathway">
    <text evidence="2 14">Purine metabolism; AMP biosynthesis via salvage pathway; AMP from adenosine: step 1/1.</text>
</comment>
<dbReference type="AlphaFoldDB" id="A0A9Q0LX96"/>
<comment type="cofactor">
    <cofactor evidence="1 14">
        <name>Mg(2+)</name>
        <dbReference type="ChEBI" id="CHEBI:18420"/>
    </cofactor>
</comment>
<evidence type="ECO:0000256" key="10">
    <source>
        <dbReference type="ARBA" id="ARBA00022842"/>
    </source>
</evidence>
<organism evidence="16 17">
    <name type="scientific">Anaeramoeba ignava</name>
    <name type="common">Anaerobic marine amoeba</name>
    <dbReference type="NCBI Taxonomy" id="1746090"/>
    <lineage>
        <taxon>Eukaryota</taxon>
        <taxon>Metamonada</taxon>
        <taxon>Anaeramoebidae</taxon>
        <taxon>Anaeramoeba</taxon>
    </lineage>
</organism>
<dbReference type="PANTHER" id="PTHR45769">
    <property type="entry name" value="ADENOSINE KINASE"/>
    <property type="match status" value="1"/>
</dbReference>
<evidence type="ECO:0000256" key="8">
    <source>
        <dbReference type="ARBA" id="ARBA00022777"/>
    </source>
</evidence>
<dbReference type="GO" id="GO:0044209">
    <property type="term" value="P:AMP salvage"/>
    <property type="evidence" value="ECO:0007669"/>
    <property type="project" value="UniProtKB-UniRule"/>
</dbReference>
<evidence type="ECO:0000256" key="1">
    <source>
        <dbReference type="ARBA" id="ARBA00001946"/>
    </source>
</evidence>
<evidence type="ECO:0000256" key="6">
    <source>
        <dbReference type="ARBA" id="ARBA00022726"/>
    </source>
</evidence>
<dbReference type="GO" id="GO:0004001">
    <property type="term" value="F:adenosine kinase activity"/>
    <property type="evidence" value="ECO:0007669"/>
    <property type="project" value="UniProtKB-UniRule"/>
</dbReference>
<dbReference type="GO" id="GO:0005634">
    <property type="term" value="C:nucleus"/>
    <property type="evidence" value="ECO:0007669"/>
    <property type="project" value="TreeGrafter"/>
</dbReference>
<sequence length="361" mass="40350">MEDLLMGLGNPLLDISADVEEDIFQKYDLKPANAILAEEKHIPLYKELVENYKVSYIAGGATQNSIRVAQWLLQSENSTTYLGCVGKDNFGEELEKAAKQDGLLPLYQKIDTHQTGTCAVLVHKNERSLVANLGAANHFKITHLEDPVVKKHFENSLVFYSAGFFITVSPDTLFKMAKFAAENDRVFCMNLSATFLMQGPFWETMQKLIPYWDIIFGNETEFVAFGKAMKIIGQDESEESALSKIKDVMKALAEMPKINSKMPRGVIATQGKNPTLVYFKDYKDEVVEFPVELCPKEEFVDTNGAGDSFVGGFLAQYSLMKKNKKPISIPDCVKAAHYAAGYIIRRSGCSFSGKPNFELLK</sequence>
<comment type="function">
    <text evidence="14">ATP dependent phosphorylation of adenosine and other related nucleoside analogs to monophosphate derivatives.</text>
</comment>
<evidence type="ECO:0000256" key="4">
    <source>
        <dbReference type="ARBA" id="ARBA00012119"/>
    </source>
</evidence>
<dbReference type="GO" id="GO:0005524">
    <property type="term" value="F:ATP binding"/>
    <property type="evidence" value="ECO:0007669"/>
    <property type="project" value="UniProtKB-UniRule"/>
</dbReference>
<name>A0A9Q0LX96_ANAIG</name>
<dbReference type="Pfam" id="PF00294">
    <property type="entry name" value="PfkB"/>
    <property type="match status" value="1"/>
</dbReference>
<dbReference type="Gene3D" id="3.30.1110.10">
    <property type="match status" value="1"/>
</dbReference>
<dbReference type="Proteomes" id="UP001149090">
    <property type="component" value="Unassembled WGS sequence"/>
</dbReference>
<dbReference type="FunFam" id="3.30.1110.10:FF:000001">
    <property type="entry name" value="Adenosine kinase a"/>
    <property type="match status" value="1"/>
</dbReference>
<dbReference type="OrthoDB" id="432447at2759"/>
<dbReference type="CDD" id="cd01168">
    <property type="entry name" value="adenosine_kinase"/>
    <property type="match status" value="1"/>
</dbReference>
<evidence type="ECO:0000313" key="16">
    <source>
        <dbReference type="EMBL" id="KAJ5080209.1"/>
    </source>
</evidence>
<evidence type="ECO:0000256" key="13">
    <source>
        <dbReference type="PIRSR" id="PIRSR601805-1"/>
    </source>
</evidence>
<proteinExistence type="inferred from homology"/>
<evidence type="ECO:0000256" key="5">
    <source>
        <dbReference type="ARBA" id="ARBA00022679"/>
    </source>
</evidence>
<evidence type="ECO:0000259" key="15">
    <source>
        <dbReference type="Pfam" id="PF00294"/>
    </source>
</evidence>
<dbReference type="InterPro" id="IPR002173">
    <property type="entry name" value="Carboh/pur_kinase_PfkB_CS"/>
</dbReference>
<dbReference type="GO" id="GO:0005829">
    <property type="term" value="C:cytosol"/>
    <property type="evidence" value="ECO:0007669"/>
    <property type="project" value="TreeGrafter"/>
</dbReference>
<dbReference type="OMA" id="RTMCTYL"/>
<keyword evidence="6 14" id="KW-0660">Purine salvage</keyword>
<dbReference type="InterPro" id="IPR029056">
    <property type="entry name" value="Ribokinase-like"/>
</dbReference>
<comment type="catalytic activity">
    <reaction evidence="11 14">
        <text>adenosine + ATP = AMP + ADP + H(+)</text>
        <dbReference type="Rhea" id="RHEA:20824"/>
        <dbReference type="ChEBI" id="CHEBI:15378"/>
        <dbReference type="ChEBI" id="CHEBI:16335"/>
        <dbReference type="ChEBI" id="CHEBI:30616"/>
        <dbReference type="ChEBI" id="CHEBI:456215"/>
        <dbReference type="ChEBI" id="CHEBI:456216"/>
        <dbReference type="EC" id="2.7.1.20"/>
    </reaction>
</comment>
<evidence type="ECO:0000256" key="2">
    <source>
        <dbReference type="ARBA" id="ARBA00004801"/>
    </source>
</evidence>
<evidence type="ECO:0000313" key="17">
    <source>
        <dbReference type="Proteomes" id="UP001149090"/>
    </source>
</evidence>
<comment type="caution">
    <text evidence="16">The sequence shown here is derived from an EMBL/GenBank/DDBJ whole genome shotgun (WGS) entry which is preliminary data.</text>
</comment>
<feature type="domain" description="Carbohydrate kinase PfkB" evidence="15">
    <location>
        <begin position="27"/>
        <end position="352"/>
    </location>
</feature>
<dbReference type="EMBL" id="JAPDFW010000011">
    <property type="protein sequence ID" value="KAJ5080209.1"/>
    <property type="molecule type" value="Genomic_DNA"/>
</dbReference>
<evidence type="ECO:0000256" key="3">
    <source>
        <dbReference type="ARBA" id="ARBA00010688"/>
    </source>
</evidence>
<gene>
    <name evidence="16" type="ORF">M0811_03693</name>
</gene>
<evidence type="ECO:0000256" key="7">
    <source>
        <dbReference type="ARBA" id="ARBA00022741"/>
    </source>
</evidence>
<dbReference type="Gene3D" id="3.40.1190.20">
    <property type="match status" value="1"/>
</dbReference>
<comment type="similarity">
    <text evidence="3 14">Belongs to the carbohydrate kinase PfkB family.</text>
</comment>
<keyword evidence="7 14" id="KW-0547">Nucleotide-binding</keyword>
<feature type="active site" description="Proton acceptor" evidence="13">
    <location>
        <position position="307"/>
    </location>
</feature>
<protein>
    <recommendedName>
        <fullName evidence="12 14">Adenosine kinase</fullName>
        <shortName evidence="14">AK</shortName>
        <ecNumber evidence="4 14">2.7.1.20</ecNumber>
    </recommendedName>
    <alternativeName>
        <fullName evidence="14">Adenosine 5'-phosphotransferase</fullName>
    </alternativeName>
</protein>
<keyword evidence="9 14" id="KW-0067">ATP-binding</keyword>
<dbReference type="SUPFAM" id="SSF53613">
    <property type="entry name" value="Ribokinase-like"/>
    <property type="match status" value="1"/>
</dbReference>
<dbReference type="PROSITE" id="PS00584">
    <property type="entry name" value="PFKB_KINASES_2"/>
    <property type="match status" value="1"/>
</dbReference>
<keyword evidence="17" id="KW-1185">Reference proteome</keyword>
<dbReference type="PANTHER" id="PTHR45769:SF3">
    <property type="entry name" value="ADENOSINE KINASE"/>
    <property type="match status" value="1"/>
</dbReference>
<evidence type="ECO:0000256" key="14">
    <source>
        <dbReference type="RuleBase" id="RU368116"/>
    </source>
</evidence>
<dbReference type="EC" id="2.7.1.20" evidence="4 14"/>
<dbReference type="FunFam" id="3.40.1190.20:FF:000076">
    <property type="entry name" value="Adenosine kinase"/>
    <property type="match status" value="1"/>
</dbReference>
<keyword evidence="10 14" id="KW-0460">Magnesium</keyword>
<keyword evidence="8 14" id="KW-0418">Kinase</keyword>
<keyword evidence="5 14" id="KW-0808">Transferase</keyword>
<evidence type="ECO:0000256" key="9">
    <source>
        <dbReference type="ARBA" id="ARBA00022840"/>
    </source>
</evidence>
<evidence type="ECO:0000256" key="12">
    <source>
        <dbReference type="ARBA" id="ARBA00068771"/>
    </source>
</evidence>
<dbReference type="GO" id="GO:0006166">
    <property type="term" value="P:purine ribonucleoside salvage"/>
    <property type="evidence" value="ECO:0007669"/>
    <property type="project" value="UniProtKB-KW"/>
</dbReference>
<accession>A0A9Q0LX96</accession>